<organism evidence="2 3">
    <name type="scientific">Paractinoplanes aksuensis</name>
    <dbReference type="NCBI Taxonomy" id="2939490"/>
    <lineage>
        <taxon>Bacteria</taxon>
        <taxon>Bacillati</taxon>
        <taxon>Actinomycetota</taxon>
        <taxon>Actinomycetes</taxon>
        <taxon>Micromonosporales</taxon>
        <taxon>Micromonosporaceae</taxon>
        <taxon>Paractinoplanes</taxon>
    </lineage>
</organism>
<accession>A0ABT1DTB3</accession>
<name>A0ABT1DTB3_9ACTN</name>
<feature type="transmembrane region" description="Helical" evidence="1">
    <location>
        <begin position="848"/>
        <end position="870"/>
    </location>
</feature>
<keyword evidence="1" id="KW-0472">Membrane</keyword>
<sequence>MYFVALNAVRQRSGPTTFVAVLAALLATVAGCAVWYGLAVASRSAGHEVASAPIEQRVITVRQATTAGSDPRGRLDAFAATVGTQLPIPAATPVIGAVAAMSFVYPGKPDAGSDLPVAYRDGFCAHVRLTGSCPAGPGEAAVSADSARRLGLAPGDRFQARSATSITPLPFRVAGIYEPIDPVGAYWSDPLFRAQASLDPFFTPLTTFSEPSLGRQILSWSVEVPAPLLRGDGGYDLNGVVNTAGPRLAAAQLDLTAPTGALVDRVREQKVAVARAVAVAAGQLIVLAWFAIGLAGRLTGRDRRADAALVKLRGGGLAGVLRLALGHHLLPLAAGSLLGWVAGFLVAWPLAGRLPVRAEWWLALLLSGGSVLATVGVGLLILLAGDALAQRAPVVKLLRTVPSARRDWRSVVVDLALLALTAGAVLQARTGGGGLGLAAPALVALSVGLVLARLLRGLADRTGAVALRAGRIRLGLITTTLSRRPGHDRVFALLVLAVANLALTVGTAAAGHTERVVRADVELGAPRVLTVAAASRTELLHAVRAADPAGRYAMAAVVDTAAVPPVLAVDSGRLARVATWRSEYGPVTALPAGPPSALPLVTGDRLTVRVSSARRATSVLGAVLQHERTGQSVRVEFRDLRPGPGTASAAVPACRAAPGCRFVGWELSGGSGAVTIAGLAQHNPVRTVLDRARLGDMAHWRGDFSRPAAGLTTSPAGLVLATGPGGAGQVAAVDSDLPLPIVLAGPAPGAWSFDDAALNRFGDPATPVRVVGRPTVLPVIGRGVLTDLDSARRIAGDSDQGGTLQVWLTGDAPAAVVDALGLPVLDDRTAAGRTAELAAEGSVVTGSLALFTALTAVLLAAALYALGAAVDRKPQLEHLHTLRVQGLARRVALSTAYAGAATLAVAGLLGGVAAALVAGPVAAVAAPPFPDGWAVIAPPDPLTPAAPAIAALTSVIFFGAAAWFSARRLRAGLR</sequence>
<protein>
    <submittedName>
        <fullName evidence="2">ABC transporter permease</fullName>
    </submittedName>
</protein>
<keyword evidence="3" id="KW-1185">Reference proteome</keyword>
<evidence type="ECO:0000313" key="2">
    <source>
        <dbReference type="EMBL" id="MCO8274089.1"/>
    </source>
</evidence>
<proteinExistence type="predicted"/>
<gene>
    <name evidence="2" type="ORF">M1L60_26155</name>
</gene>
<evidence type="ECO:0000256" key="1">
    <source>
        <dbReference type="SAM" id="Phobius"/>
    </source>
</evidence>
<feature type="transmembrane region" description="Helical" evidence="1">
    <location>
        <begin position="434"/>
        <end position="455"/>
    </location>
</feature>
<evidence type="ECO:0000313" key="3">
    <source>
        <dbReference type="Proteomes" id="UP001523369"/>
    </source>
</evidence>
<feature type="transmembrane region" description="Helical" evidence="1">
    <location>
        <begin position="360"/>
        <end position="389"/>
    </location>
</feature>
<feature type="transmembrane region" description="Helical" evidence="1">
    <location>
        <begin position="944"/>
        <end position="964"/>
    </location>
</feature>
<dbReference type="RefSeq" id="WP_253240164.1">
    <property type="nucleotide sequence ID" value="NZ_JAMYJR010000028.1"/>
</dbReference>
<reference evidence="2 3" key="1">
    <citation type="submission" date="2022-06" db="EMBL/GenBank/DDBJ databases">
        <title>New Species of the Genus Actinoplanes, ActinopZanes ferrugineus.</title>
        <authorList>
            <person name="Ding P."/>
        </authorList>
    </citation>
    <scope>NUCLEOTIDE SEQUENCE [LARGE SCALE GENOMIC DNA]</scope>
    <source>
        <strain evidence="2 3">TRM88003</strain>
    </source>
</reference>
<dbReference type="EMBL" id="JAMYJR010000028">
    <property type="protein sequence ID" value="MCO8274089.1"/>
    <property type="molecule type" value="Genomic_DNA"/>
</dbReference>
<feature type="transmembrane region" description="Helical" evidence="1">
    <location>
        <begin position="490"/>
        <end position="510"/>
    </location>
</feature>
<feature type="transmembrane region" description="Helical" evidence="1">
    <location>
        <begin position="329"/>
        <end position="348"/>
    </location>
</feature>
<keyword evidence="1" id="KW-0812">Transmembrane</keyword>
<feature type="transmembrane region" description="Helical" evidence="1">
    <location>
        <begin position="272"/>
        <end position="295"/>
    </location>
</feature>
<comment type="caution">
    <text evidence="2">The sequence shown here is derived from an EMBL/GenBank/DDBJ whole genome shotgun (WGS) entry which is preliminary data.</text>
</comment>
<feature type="transmembrane region" description="Helical" evidence="1">
    <location>
        <begin position="891"/>
        <end position="924"/>
    </location>
</feature>
<dbReference type="Proteomes" id="UP001523369">
    <property type="component" value="Unassembled WGS sequence"/>
</dbReference>
<keyword evidence="1" id="KW-1133">Transmembrane helix</keyword>